<feature type="domain" description="RyR/IP3R Homology associated" evidence="8">
    <location>
        <begin position="1043"/>
        <end position="1136"/>
    </location>
</feature>
<evidence type="ECO:0000256" key="6">
    <source>
        <dbReference type="SAM" id="Phobius"/>
    </source>
</evidence>
<evidence type="ECO:0000313" key="9">
    <source>
        <dbReference type="EMBL" id="KDO32193.1"/>
    </source>
</evidence>
<feature type="transmembrane region" description="Helical" evidence="6">
    <location>
        <begin position="1563"/>
        <end position="1585"/>
    </location>
</feature>
<evidence type="ECO:0000256" key="3">
    <source>
        <dbReference type="ARBA" id="ARBA00022989"/>
    </source>
</evidence>
<feature type="region of interest" description="Disordered" evidence="5">
    <location>
        <begin position="1769"/>
        <end position="1789"/>
    </location>
</feature>
<keyword evidence="10" id="KW-1185">Reference proteome</keyword>
<feature type="region of interest" description="Disordered" evidence="5">
    <location>
        <begin position="719"/>
        <end position="772"/>
    </location>
</feature>
<dbReference type="Pfam" id="PF00520">
    <property type="entry name" value="Ion_trans"/>
    <property type="match status" value="1"/>
</dbReference>
<protein>
    <recommendedName>
        <fullName evidence="11">RyR/IP3R Homology associated domain-containing protein</fullName>
    </recommendedName>
</protein>
<evidence type="ECO:0000259" key="8">
    <source>
        <dbReference type="Pfam" id="PF08454"/>
    </source>
</evidence>
<dbReference type="InterPro" id="IPR013662">
    <property type="entry name" value="RIH_assoc-dom"/>
</dbReference>
<evidence type="ECO:0000256" key="1">
    <source>
        <dbReference type="ARBA" id="ARBA00004141"/>
    </source>
</evidence>
<sequence>MRRRRRSANSPKLKSPVEPPMRTKFQMTGLTQVLMEIKDDICATLLLVDALRLDAQISTVLVTLATEPPFHGPRWRRHASKPLSTLARSMFETPSLSCRYSLSELAHRPVDTILLQALMYEHPPLVSKALELLMQQFNQHEQVTKALSNVLLLVNDATVGIYGQLQADVQQLRHFAETTEVWMNLTSTEDFRVATSVTGLLTSFTAHLQSSGIVTEIRERRQTLNIGLPRTAAHPASAHQVEVRRLLRNLNAMQTIFDMLRDGNHFFKSHFPSVLGDASRATSPMAHATSSFSRMQQQTALRPVFVEALRFFFAFGADNSMNVALLAEHTLALLDLVEEIEEAQDVLSLVYGSSESLCKAIPVKVLQHFLDLWRVDLDVHAQTKGRYLHALEAFVSVGDTPVPENQLVVLLELVKPDAGYLQLLGAAPTSFLALLTETKEALTTQRDATVTYHLDVLHLLASCAMGADARLKDLCASILSLDALLSLLHAAAFACVGSLHEYTWLGNVAMALVRFLKEVYLTSEAPSWAQQPQATHDQIVTTLESLLVEYAFAHLCHLQQKDALTPPQAHVVYDGGRIWVDVAAASYKKLATDDPPYESHLLTLLLPALHACLVELSAPASVLISLYETLFSLLSTAVTATTFAQLSPSNQDALLASARVLDKLASAQNDPSALENLAYEASARPKRPHLGQNRVLRSIVLGEASARETLRALYEQLQHPDTSMASPPRASLTARPKDVLHVSRSSPTKGLAPLRQATTPLSPPSPMKSPSQWHSSLARCRQLLMRAPLDGGCTTVLKWKRCSRWSNSWDGAKNAGLVPVVASEDGTVLDAFLSLVKADPETQVARSAELHAMMQRILHLEDALRDEAESISDVPKSSLTFDDVILKLIEHFKLLKHAKYAKMSVDLLDIFCQMIKSLEPSRRHAMQQKLDKLGLTVLVVNIISSTTDRVVFDSSIALGIALLDGMNAKVQEHFYATWTESKTTKFFERLKHRMDSATDEVKTVAQVPALDDLPRPHSMVLRLSHEARSGRSLELADDPPYASIVAIFRFLQLLCEGHYLHVQQYLLSQGSAVSSINLVEATTSFLLEIYPSLNSANVLLFKQLFDTITEFCQGPCPEAQECVANYKFISVVNELLVVTSLPESDARLHMRQLKGAIVVCLLSLIEGRTDDIIHDRLVTELNFDTIKDNVVDVHRYFQETYHGVYDGNTACSTDAFLALGFNVHILIQHLMEYQPRAELQSPHVRGVHALAQSDSERRVRVGLATKDAAYAVAYAFFDAKCARVELVWHLRGDPHLVQIYFPVHPICCCVTQRSKDRLKTHMPLDPSSKLSAFFAHTSNLLHEMEYQSQLQQQFLLAWLLRQTHRLQVLSFVLALLINLLVVTTLRADASTSQPYSAWQQGATRDGPGIDALLTVLGSIQVALCTTVFVLYAVHTVPLLITEGWHAEKRKLKNTIGGASTPYARSDVDATESLQDVEDLLRLLGDRDEDVLRTKQDRVRNIVVSVRFLLRDPRLVYYGLLVMIPVLGTYVHVQFFAFHVLDIINRSQELKNVLKAVVLPGKSLLLIFALYLLLVYIFATIGFFYFRPDYTPEAMANPNAPQRCSTLFLCFLSSFDLAFKSNGGLGGFLLPRALGTDPLATGRFLFDNAYNIILMVILLNITFGIIIDTFATIRTSHKERAEELRDRCFICSIDGYTFDRLTKRGFEYHTRLEHNMWHYLYLFVHINKKDYTEYNGIELYLAMKMAKNDVSFFPNHRAMALEKADPTLQLVPDDDQNESNKKPTATPVTLSEAKRANTDRKLDVLAKKEDPGTARLEKHLDALFEQHESLRERQKSIEDVQRQVLATQQAILALLNQTASPVKLQRKSEHFFPE</sequence>
<comment type="subcellular location">
    <subcellularLocation>
        <location evidence="1">Membrane</location>
        <topology evidence="1">Multi-pass membrane protein</topology>
    </subcellularLocation>
</comment>
<dbReference type="VEuPathDB" id="FungiDB:SPRG_03410"/>
<feature type="domain" description="Ion transport" evidence="7">
    <location>
        <begin position="1534"/>
        <end position="1673"/>
    </location>
</feature>
<dbReference type="GO" id="GO:0006816">
    <property type="term" value="P:calcium ion transport"/>
    <property type="evidence" value="ECO:0007669"/>
    <property type="project" value="InterPro"/>
</dbReference>
<evidence type="ECO:0000256" key="5">
    <source>
        <dbReference type="SAM" id="MobiDB-lite"/>
    </source>
</evidence>
<feature type="transmembrane region" description="Helical" evidence="6">
    <location>
        <begin position="1648"/>
        <end position="1670"/>
    </location>
</feature>
<dbReference type="KEGG" id="spar:SPRG_03410"/>
<dbReference type="OrthoDB" id="300855at2759"/>
<feature type="transmembrane region" description="Helical" evidence="6">
    <location>
        <begin position="1514"/>
        <end position="1543"/>
    </location>
</feature>
<feature type="transmembrane region" description="Helical" evidence="6">
    <location>
        <begin position="1419"/>
        <end position="1440"/>
    </location>
</feature>
<keyword evidence="2 6" id="KW-0812">Transmembrane</keyword>
<dbReference type="GO" id="GO:0005216">
    <property type="term" value="F:monoatomic ion channel activity"/>
    <property type="evidence" value="ECO:0007669"/>
    <property type="project" value="InterPro"/>
</dbReference>
<dbReference type="RefSeq" id="XP_012197373.1">
    <property type="nucleotide sequence ID" value="XM_012341983.1"/>
</dbReference>
<dbReference type="PANTHER" id="PTHR13715">
    <property type="entry name" value="RYANODINE RECEPTOR AND IP3 RECEPTOR"/>
    <property type="match status" value="1"/>
</dbReference>
<evidence type="ECO:0008006" key="11">
    <source>
        <dbReference type="Google" id="ProtNLM"/>
    </source>
</evidence>
<gene>
    <name evidence="9" type="ORF">SPRG_03410</name>
</gene>
<keyword evidence="4 6" id="KW-0472">Membrane</keyword>
<dbReference type="PANTHER" id="PTHR13715:SF99">
    <property type="entry name" value="INOSITOL 1,4,5-TRISPHOSPHATE RECEPTOR-LIKE PROTEIN A"/>
    <property type="match status" value="1"/>
</dbReference>
<dbReference type="GO" id="GO:0016020">
    <property type="term" value="C:membrane"/>
    <property type="evidence" value="ECO:0007669"/>
    <property type="project" value="UniProtKB-SubCell"/>
</dbReference>
<reference evidence="9 10" key="1">
    <citation type="journal article" date="2013" name="PLoS Genet.">
        <title>Distinctive expansion of potential virulence genes in the genome of the oomycete fish pathogen Saprolegnia parasitica.</title>
        <authorList>
            <person name="Jiang R.H."/>
            <person name="de Bruijn I."/>
            <person name="Haas B.J."/>
            <person name="Belmonte R."/>
            <person name="Lobach L."/>
            <person name="Christie J."/>
            <person name="van den Ackerveken G."/>
            <person name="Bottin A."/>
            <person name="Bulone V."/>
            <person name="Diaz-Moreno S.M."/>
            <person name="Dumas B."/>
            <person name="Fan L."/>
            <person name="Gaulin E."/>
            <person name="Govers F."/>
            <person name="Grenville-Briggs L.J."/>
            <person name="Horner N.R."/>
            <person name="Levin J.Z."/>
            <person name="Mammella M."/>
            <person name="Meijer H.J."/>
            <person name="Morris P."/>
            <person name="Nusbaum C."/>
            <person name="Oome S."/>
            <person name="Phillips A.J."/>
            <person name="van Rooyen D."/>
            <person name="Rzeszutek E."/>
            <person name="Saraiva M."/>
            <person name="Secombes C.J."/>
            <person name="Seidl M.F."/>
            <person name="Snel B."/>
            <person name="Stassen J.H."/>
            <person name="Sykes S."/>
            <person name="Tripathy S."/>
            <person name="van den Berg H."/>
            <person name="Vega-Arreguin J.C."/>
            <person name="Wawra S."/>
            <person name="Young S.K."/>
            <person name="Zeng Q."/>
            <person name="Dieguez-Uribeondo J."/>
            <person name="Russ C."/>
            <person name="Tyler B.M."/>
            <person name="van West P."/>
        </authorList>
    </citation>
    <scope>NUCLEOTIDE SEQUENCE [LARGE SCALE GENOMIC DNA]</scope>
    <source>
        <strain evidence="9 10">CBS 223.65</strain>
    </source>
</reference>
<dbReference type="STRING" id="695850.A0A067CP00"/>
<keyword evidence="3 6" id="KW-1133">Transmembrane helix</keyword>
<dbReference type="GeneID" id="24125919"/>
<evidence type="ECO:0000313" key="10">
    <source>
        <dbReference type="Proteomes" id="UP000030745"/>
    </source>
</evidence>
<feature type="region of interest" description="Disordered" evidence="5">
    <location>
        <begin position="1"/>
        <end position="20"/>
    </location>
</feature>
<name>A0A067CP00_SAPPC</name>
<proteinExistence type="predicted"/>
<organism evidence="9 10">
    <name type="scientific">Saprolegnia parasitica (strain CBS 223.65)</name>
    <dbReference type="NCBI Taxonomy" id="695850"/>
    <lineage>
        <taxon>Eukaryota</taxon>
        <taxon>Sar</taxon>
        <taxon>Stramenopiles</taxon>
        <taxon>Oomycota</taxon>
        <taxon>Saprolegniomycetes</taxon>
        <taxon>Saprolegniales</taxon>
        <taxon>Saprolegniaceae</taxon>
        <taxon>Saprolegnia</taxon>
    </lineage>
</organism>
<accession>A0A067CP00</accession>
<dbReference type="InterPro" id="IPR005821">
    <property type="entry name" value="Ion_trans_dom"/>
</dbReference>
<dbReference type="EMBL" id="KK583196">
    <property type="protein sequence ID" value="KDO32193.1"/>
    <property type="molecule type" value="Genomic_DNA"/>
</dbReference>
<feature type="transmembrane region" description="Helical" evidence="6">
    <location>
        <begin position="1606"/>
        <end position="1628"/>
    </location>
</feature>
<dbReference type="Pfam" id="PF08454">
    <property type="entry name" value="RIH_assoc"/>
    <property type="match status" value="1"/>
</dbReference>
<dbReference type="InterPro" id="IPR015925">
    <property type="entry name" value="Ryanodine_IP3_receptor"/>
</dbReference>
<evidence type="ECO:0000256" key="2">
    <source>
        <dbReference type="ARBA" id="ARBA00022692"/>
    </source>
</evidence>
<evidence type="ECO:0000256" key="4">
    <source>
        <dbReference type="ARBA" id="ARBA00023136"/>
    </source>
</evidence>
<evidence type="ECO:0000259" key="7">
    <source>
        <dbReference type="Pfam" id="PF00520"/>
    </source>
</evidence>
<dbReference type="Proteomes" id="UP000030745">
    <property type="component" value="Unassembled WGS sequence"/>
</dbReference>
<dbReference type="Gene3D" id="1.10.287.70">
    <property type="match status" value="1"/>
</dbReference>